<organism evidence="2 3">
    <name type="scientific">Rhodocytophaga rosea</name>
    <dbReference type="NCBI Taxonomy" id="2704465"/>
    <lineage>
        <taxon>Bacteria</taxon>
        <taxon>Pseudomonadati</taxon>
        <taxon>Bacteroidota</taxon>
        <taxon>Cytophagia</taxon>
        <taxon>Cytophagales</taxon>
        <taxon>Rhodocytophagaceae</taxon>
        <taxon>Rhodocytophaga</taxon>
    </lineage>
</organism>
<feature type="transmembrane region" description="Helical" evidence="1">
    <location>
        <begin position="83"/>
        <end position="102"/>
    </location>
</feature>
<gene>
    <name evidence="2" type="ORF">GXP67_15540</name>
</gene>
<evidence type="ECO:0000313" key="2">
    <source>
        <dbReference type="EMBL" id="QHT67951.1"/>
    </source>
</evidence>
<accession>A0A6C0GIR7</accession>
<reference evidence="2 3" key="1">
    <citation type="submission" date="2020-01" db="EMBL/GenBank/DDBJ databases">
        <authorList>
            <person name="Kim M.K."/>
        </authorList>
    </citation>
    <scope>NUCLEOTIDE SEQUENCE [LARGE SCALE GENOMIC DNA]</scope>
    <source>
        <strain evidence="2 3">172606-1</strain>
    </source>
</reference>
<evidence type="ECO:0000256" key="1">
    <source>
        <dbReference type="SAM" id="Phobius"/>
    </source>
</evidence>
<dbReference type="AlphaFoldDB" id="A0A6C0GIR7"/>
<protein>
    <submittedName>
        <fullName evidence="2">Uncharacterized protein</fullName>
    </submittedName>
</protein>
<keyword evidence="3" id="KW-1185">Reference proteome</keyword>
<keyword evidence="1" id="KW-1133">Transmembrane helix</keyword>
<evidence type="ECO:0000313" key="3">
    <source>
        <dbReference type="Proteomes" id="UP000480178"/>
    </source>
</evidence>
<name>A0A6C0GIR7_9BACT</name>
<dbReference type="Proteomes" id="UP000480178">
    <property type="component" value="Chromosome"/>
</dbReference>
<proteinExistence type="predicted"/>
<sequence length="245" mass="27706">MKPVFEEADENELLLFNYLEGNLSQEETKELESRLLTDVSLQTELSYWRESFVEADSYDTTSLELTLLKPEALPIRRLGSLQAIIAALLASLLSLVAVPLAVKSPYMFHTYTVSSLLPEKTQQPVTSPGLNENTPVKQHIKQMPLIQAIPARTNLTYATPQQIVVTPLPVLKLRALPKNEINELALLAQKEIKMQWKKKPAARTLSGKERRQIARMKERALQQRKASEFSKGQVPYVVPLNTNNF</sequence>
<dbReference type="KEGG" id="rhoz:GXP67_15540"/>
<keyword evidence="1" id="KW-0812">Transmembrane</keyword>
<dbReference type="RefSeq" id="WP_162443972.1">
    <property type="nucleotide sequence ID" value="NZ_CP048222.1"/>
</dbReference>
<dbReference type="EMBL" id="CP048222">
    <property type="protein sequence ID" value="QHT67951.1"/>
    <property type="molecule type" value="Genomic_DNA"/>
</dbReference>
<keyword evidence="1" id="KW-0472">Membrane</keyword>